<keyword evidence="2" id="KW-0547">Nucleotide-binding</keyword>
<evidence type="ECO:0000313" key="5">
    <source>
        <dbReference type="EMBL" id="AUN94472.1"/>
    </source>
</evidence>
<gene>
    <name evidence="5" type="ORF">C0099_05655</name>
</gene>
<dbReference type="SUPFAM" id="SSF52540">
    <property type="entry name" value="P-loop containing nucleoside triphosphate hydrolases"/>
    <property type="match status" value="1"/>
</dbReference>
<dbReference type="InterPro" id="IPR003439">
    <property type="entry name" value="ABC_transporter-like_ATP-bd"/>
</dbReference>
<keyword evidence="1" id="KW-0472">Membrane</keyword>
<dbReference type="Gene3D" id="3.40.50.300">
    <property type="entry name" value="P-loop containing nucleotide triphosphate hydrolases"/>
    <property type="match status" value="1"/>
</dbReference>
<evidence type="ECO:0000259" key="4">
    <source>
        <dbReference type="PROSITE" id="PS50893"/>
    </source>
</evidence>
<accession>A0A2I6S5D8</accession>
<dbReference type="PANTHER" id="PTHR43119">
    <property type="entry name" value="ABC TRANSPORT PROTEIN ATP-BINDING COMPONENT-RELATED"/>
    <property type="match status" value="1"/>
</dbReference>
<dbReference type="PROSITE" id="PS00211">
    <property type="entry name" value="ABC_TRANSPORTER_1"/>
    <property type="match status" value="1"/>
</dbReference>
<dbReference type="Pfam" id="PF00005">
    <property type="entry name" value="ABC_tran"/>
    <property type="match status" value="1"/>
</dbReference>
<evidence type="ECO:0000256" key="2">
    <source>
        <dbReference type="ARBA" id="ARBA00022741"/>
    </source>
</evidence>
<dbReference type="InterPro" id="IPR003593">
    <property type="entry name" value="AAA+_ATPase"/>
</dbReference>
<dbReference type="RefSeq" id="WP_102246542.1">
    <property type="nucleotide sequence ID" value="NZ_CP025682.1"/>
</dbReference>
<evidence type="ECO:0000313" key="6">
    <source>
        <dbReference type="Proteomes" id="UP000242205"/>
    </source>
</evidence>
<dbReference type="SMART" id="SM00382">
    <property type="entry name" value="AAA"/>
    <property type="match status" value="1"/>
</dbReference>
<dbReference type="GO" id="GO:0016887">
    <property type="term" value="F:ATP hydrolysis activity"/>
    <property type="evidence" value="ECO:0007669"/>
    <property type="project" value="InterPro"/>
</dbReference>
<sequence>MNDKHLELDGVSIGALESVSLCVRPGEVVCLSGVSGSGKTRLLRAIADLDAHRGRVALGGRGQHEMSGHAWRAQVMMVPAESQWWFETVGEHFAAISSAGLAALGFEDGAMDWQISRLSSGEKQRLALLRAVARRPHALLLDEPTANLDDATTQRVERWLGQLAAERGWPLVWVAHDAEQIRRVADRHYRIAGSGLERVE</sequence>
<keyword evidence="6" id="KW-1185">Reference proteome</keyword>
<dbReference type="GO" id="GO:0005524">
    <property type="term" value="F:ATP binding"/>
    <property type="evidence" value="ECO:0007669"/>
    <property type="project" value="UniProtKB-KW"/>
</dbReference>
<organism evidence="5 6">
    <name type="scientific">Pseudazoarcus pumilus</name>
    <dbReference type="NCBI Taxonomy" id="2067960"/>
    <lineage>
        <taxon>Bacteria</taxon>
        <taxon>Pseudomonadati</taxon>
        <taxon>Pseudomonadota</taxon>
        <taxon>Betaproteobacteria</taxon>
        <taxon>Rhodocyclales</taxon>
        <taxon>Zoogloeaceae</taxon>
        <taxon>Pseudazoarcus</taxon>
    </lineage>
</organism>
<keyword evidence="1" id="KW-1003">Cell membrane</keyword>
<name>A0A2I6S5D8_9RHOO</name>
<dbReference type="InterPro" id="IPR027417">
    <property type="entry name" value="P-loop_NTPase"/>
</dbReference>
<evidence type="ECO:0000256" key="3">
    <source>
        <dbReference type="ARBA" id="ARBA00022840"/>
    </source>
</evidence>
<dbReference type="AlphaFoldDB" id="A0A2I6S5D8"/>
<dbReference type="OrthoDB" id="4408248at2"/>
<dbReference type="Proteomes" id="UP000242205">
    <property type="component" value="Chromosome"/>
</dbReference>
<keyword evidence="3" id="KW-0067">ATP-binding</keyword>
<feature type="domain" description="ABC transporter" evidence="4">
    <location>
        <begin position="1"/>
        <end position="199"/>
    </location>
</feature>
<reference evidence="5 6" key="1">
    <citation type="submission" date="2018-01" db="EMBL/GenBank/DDBJ databases">
        <authorList>
            <person name="Fu G.-Y."/>
        </authorList>
    </citation>
    <scope>NUCLEOTIDE SEQUENCE [LARGE SCALE GENOMIC DNA]</scope>
    <source>
        <strain evidence="5 6">SY39</strain>
    </source>
</reference>
<dbReference type="InterPro" id="IPR017871">
    <property type="entry name" value="ABC_transporter-like_CS"/>
</dbReference>
<proteinExistence type="predicted"/>
<dbReference type="PANTHER" id="PTHR43119:SF1">
    <property type="entry name" value="ABC TRANSPORTER DOMAIN-CONTAINING PROTEIN"/>
    <property type="match status" value="1"/>
</dbReference>
<evidence type="ECO:0000256" key="1">
    <source>
        <dbReference type="ARBA" id="ARBA00022475"/>
    </source>
</evidence>
<dbReference type="EMBL" id="CP025682">
    <property type="protein sequence ID" value="AUN94472.1"/>
    <property type="molecule type" value="Genomic_DNA"/>
</dbReference>
<dbReference type="PROSITE" id="PS50893">
    <property type="entry name" value="ABC_TRANSPORTER_2"/>
    <property type="match status" value="1"/>
</dbReference>
<protein>
    <submittedName>
        <fullName evidence="5">ABC transporter</fullName>
    </submittedName>
</protein>
<dbReference type="KEGG" id="atw:C0099_05655"/>